<sequence length="74" mass="8595">MKYLSLILIIILFSSLLLISCRETSRQDAKQDVVEDIDDLMQSAEDDIKEVVNKDSSHIKENKEWINDTIQKNN</sequence>
<dbReference type="PROSITE" id="PS51257">
    <property type="entry name" value="PROKAR_LIPOPROTEIN"/>
    <property type="match status" value="1"/>
</dbReference>
<gene>
    <name evidence="1" type="ORF">EI546_15205</name>
</gene>
<name>A0A410G6W9_9FLAO</name>
<dbReference type="AlphaFoldDB" id="A0A410G6W9"/>
<proteinExistence type="predicted"/>
<organism evidence="1 2">
    <name type="scientific">Aequorivita ciconiae</name>
    <dbReference type="NCBI Taxonomy" id="2494375"/>
    <lineage>
        <taxon>Bacteria</taxon>
        <taxon>Pseudomonadati</taxon>
        <taxon>Bacteroidota</taxon>
        <taxon>Flavobacteriia</taxon>
        <taxon>Flavobacteriales</taxon>
        <taxon>Flavobacteriaceae</taxon>
        <taxon>Aequorivita</taxon>
    </lineage>
</organism>
<dbReference type="EMBL" id="CP034951">
    <property type="protein sequence ID" value="QAA82980.1"/>
    <property type="molecule type" value="Genomic_DNA"/>
</dbReference>
<accession>A0A410G6W9</accession>
<dbReference type="KEGG" id="aev:EI546_15205"/>
<dbReference type="RefSeq" id="WP_128251344.1">
    <property type="nucleotide sequence ID" value="NZ_CP034951.1"/>
</dbReference>
<reference evidence="1 2" key="1">
    <citation type="submission" date="2019-01" db="EMBL/GenBank/DDBJ databases">
        <title>Complete genome sequencing of Aequorivita sp. H23M31.</title>
        <authorList>
            <person name="Bae J.-W."/>
        </authorList>
    </citation>
    <scope>NUCLEOTIDE SEQUENCE [LARGE SCALE GENOMIC DNA]</scope>
    <source>
        <strain evidence="1 2">H23M31</strain>
    </source>
</reference>
<protein>
    <submittedName>
        <fullName evidence="1">Uncharacterized protein</fullName>
    </submittedName>
</protein>
<evidence type="ECO:0000313" key="2">
    <source>
        <dbReference type="Proteomes" id="UP000285517"/>
    </source>
</evidence>
<keyword evidence="2" id="KW-1185">Reference proteome</keyword>
<dbReference type="Proteomes" id="UP000285517">
    <property type="component" value="Chromosome"/>
</dbReference>
<evidence type="ECO:0000313" key="1">
    <source>
        <dbReference type="EMBL" id="QAA82980.1"/>
    </source>
</evidence>